<protein>
    <submittedName>
        <fullName evidence="9">Glucosidase alpha, neutral C</fullName>
    </submittedName>
</protein>
<sequence>MEGPAPCPGSTNKEAAASSENSSCQSPRAAMSAAGAPHATSGNNPVKSPEAPHRVLIESASKFRTCRQIGFYRRQKQLPPGQSSYVAQLDTLQVDETCASLQIIHQGTKVPLNLQIIAVIGGIIRLKINDVSPSKKRYEVSDVLVKEPASERFTVAEQELSSLTLEYQQGLYKLHVTAQPFSITVTHEEKPLVSVNSEGLLYFEDLVSPSPESVIPGINADEPLDSAKDDFGHCEKELQDFLDSKTTSVGLDFSLHGFEHVYGIPEHADHHRLQDCRESDAYRLYNLDVFGYGVHSKMGIYGTVPLLLAHKASYTCGVFWHNASETMVEVNYKASLQPEIKDAPVSRKKKAVPQVDLRWMSESGIVDVFLLLGPSPQDVFNQYAQLTGTQAFPPRFSLGYHQCRWNYEDEADVEAVDSGFDEHLIPYDVIWLDIEHTDGKRYFTWDPDKFPDPVQMQEKLEKKKRKLVVISDPHIKIDPNYMLYAEAKQKGFFVKDREGGDYVGRCWPGSSCYLDFTNPEVRDWYSSQFALNAHKGYTDTLFIWNDMNEPAVFESPEGTMPKHAVHHQSWEHRDLHNLYGFYQQMATSEGLIRRSGGQERPFVLTRSFFAGSQRYGAVWTGDNKAEWDYLKISIPMLVTLSVTGISFCGADVGGFVGNPEPELLVRWYQAGSFQPFFRGHAVRDSQRREPWLFGENNTFLIKKAIEERYTLLPYWYLLFYRAHVSAEPVMRPLWVEFPKNPEVFGVENQYMIGNALMVVPVLESGVSSLDVLYPGSGELWYNFRTHERIARQHKQKVRVTLDEIPVYQRGGTIVPMHTTVGKSTGWMEDTPYELHVALDSKGSASGELYIDDGHSFQYAQECMFTFRRFTLQKNVLSCRSADNTGQVTAESILKKVLFMGFKNRPSEVNVIIAGKEKTSVDFTYNHKLCLLTVENLSLDVSNDWEIHIAKS</sequence>
<dbReference type="Pfam" id="PF13802">
    <property type="entry name" value="Gal_mutarotas_2"/>
    <property type="match status" value="1"/>
</dbReference>
<dbReference type="SUPFAM" id="SSF51445">
    <property type="entry name" value="(Trans)glycosidases"/>
    <property type="match status" value="1"/>
</dbReference>
<accession>A0A8C5PDD7</accession>
<evidence type="ECO:0000259" key="6">
    <source>
        <dbReference type="Pfam" id="PF01055"/>
    </source>
</evidence>
<dbReference type="FunFam" id="2.60.40.1180:FF:000023">
    <property type="entry name" value="neutral alpha-glucosidase AB isoform X2"/>
    <property type="match status" value="1"/>
</dbReference>
<dbReference type="Gene3D" id="2.60.40.1180">
    <property type="entry name" value="Golgi alpha-mannosidase II"/>
    <property type="match status" value="2"/>
</dbReference>
<feature type="region of interest" description="Disordered" evidence="5">
    <location>
        <begin position="1"/>
        <end position="50"/>
    </location>
</feature>
<dbReference type="GO" id="GO:0006491">
    <property type="term" value="P:N-glycan processing"/>
    <property type="evidence" value="ECO:0007669"/>
    <property type="project" value="TreeGrafter"/>
</dbReference>
<evidence type="ECO:0000256" key="1">
    <source>
        <dbReference type="ARBA" id="ARBA00007806"/>
    </source>
</evidence>
<evidence type="ECO:0000256" key="3">
    <source>
        <dbReference type="ARBA" id="ARBA00023295"/>
    </source>
</evidence>
<evidence type="ECO:0000256" key="2">
    <source>
        <dbReference type="ARBA" id="ARBA00022801"/>
    </source>
</evidence>
<name>A0A8C5PDD7_9ANUR</name>
<dbReference type="Ensembl" id="ENSLLET00000015351.1">
    <property type="protein sequence ID" value="ENSLLEP00000014778.1"/>
    <property type="gene ID" value="ENSLLEG00000009022.1"/>
</dbReference>
<reference evidence="9" key="1">
    <citation type="submission" date="2025-08" db="UniProtKB">
        <authorList>
            <consortium name="Ensembl"/>
        </authorList>
    </citation>
    <scope>IDENTIFICATION</scope>
</reference>
<dbReference type="InterPro" id="IPR000322">
    <property type="entry name" value="Glyco_hydro_31_TIM"/>
</dbReference>
<feature type="domain" description="Glycoside hydrolase family 31 TIM barrel" evidence="6">
    <location>
        <begin position="391"/>
        <end position="716"/>
    </location>
</feature>
<dbReference type="Gene3D" id="2.60.40.1760">
    <property type="entry name" value="glycosyl hydrolase (family 31)"/>
    <property type="match status" value="1"/>
</dbReference>
<evidence type="ECO:0000256" key="5">
    <source>
        <dbReference type="SAM" id="MobiDB-lite"/>
    </source>
</evidence>
<dbReference type="GO" id="GO:0004558">
    <property type="term" value="F:alpha-1,4-glucosidase activity"/>
    <property type="evidence" value="ECO:0007669"/>
    <property type="project" value="TreeGrafter"/>
</dbReference>
<proteinExistence type="inferred from homology"/>
<comment type="similarity">
    <text evidence="1 4">Belongs to the glycosyl hydrolase 31 family.</text>
</comment>
<evidence type="ECO:0000259" key="7">
    <source>
        <dbReference type="Pfam" id="PF13802"/>
    </source>
</evidence>
<dbReference type="SUPFAM" id="SSF51011">
    <property type="entry name" value="Glycosyl hydrolase domain"/>
    <property type="match status" value="1"/>
</dbReference>
<dbReference type="Gene3D" id="3.20.20.80">
    <property type="entry name" value="Glycosidases"/>
    <property type="match status" value="1"/>
</dbReference>
<dbReference type="Pfam" id="PF01055">
    <property type="entry name" value="Glyco_hydro_31_2nd"/>
    <property type="match status" value="1"/>
</dbReference>
<dbReference type="InterPro" id="IPR030458">
    <property type="entry name" value="Glyco_hydro_31_AS"/>
</dbReference>
<evidence type="ECO:0000259" key="8">
    <source>
        <dbReference type="Pfam" id="PF21365"/>
    </source>
</evidence>
<keyword evidence="2 4" id="KW-0378">Hydrolase</keyword>
<dbReference type="FunFam" id="3.20.20.80:FF:000046">
    <property type="entry name" value="Glucosidase alpha, neutral C"/>
    <property type="match status" value="1"/>
</dbReference>
<dbReference type="GO" id="GO:0005975">
    <property type="term" value="P:carbohydrate metabolic process"/>
    <property type="evidence" value="ECO:0007669"/>
    <property type="project" value="InterPro"/>
</dbReference>
<dbReference type="CDD" id="cd14752">
    <property type="entry name" value="GH31_N"/>
    <property type="match status" value="1"/>
</dbReference>
<organism evidence="9 10">
    <name type="scientific">Leptobrachium leishanense</name>
    <name type="common">Leishan spiny toad</name>
    <dbReference type="NCBI Taxonomy" id="445787"/>
    <lineage>
        <taxon>Eukaryota</taxon>
        <taxon>Metazoa</taxon>
        <taxon>Chordata</taxon>
        <taxon>Craniata</taxon>
        <taxon>Vertebrata</taxon>
        <taxon>Euteleostomi</taxon>
        <taxon>Amphibia</taxon>
        <taxon>Batrachia</taxon>
        <taxon>Anura</taxon>
        <taxon>Pelobatoidea</taxon>
        <taxon>Megophryidae</taxon>
        <taxon>Leptobrachium</taxon>
    </lineage>
</organism>
<dbReference type="SUPFAM" id="SSF74650">
    <property type="entry name" value="Galactose mutarotase-like"/>
    <property type="match status" value="1"/>
</dbReference>
<keyword evidence="10" id="KW-1185">Reference proteome</keyword>
<dbReference type="AlphaFoldDB" id="A0A8C5PDD7"/>
<evidence type="ECO:0000313" key="9">
    <source>
        <dbReference type="Ensembl" id="ENSLLEP00000014778.1"/>
    </source>
</evidence>
<dbReference type="Pfam" id="PF21365">
    <property type="entry name" value="Glyco_hydro_31_3rd"/>
    <property type="match status" value="1"/>
</dbReference>
<evidence type="ECO:0000313" key="10">
    <source>
        <dbReference type="Proteomes" id="UP000694569"/>
    </source>
</evidence>
<dbReference type="InterPro" id="IPR017853">
    <property type="entry name" value="GH"/>
</dbReference>
<dbReference type="FunFam" id="3.20.20.80:FF:000039">
    <property type="entry name" value="Glucosidase, alpha neutral C"/>
    <property type="match status" value="1"/>
</dbReference>
<feature type="domain" description="Glycosyl hydrolase family 31 C-terminal" evidence="8">
    <location>
        <begin position="727"/>
        <end position="814"/>
    </location>
</feature>
<reference evidence="9" key="2">
    <citation type="submission" date="2025-09" db="UniProtKB">
        <authorList>
            <consortium name="Ensembl"/>
        </authorList>
    </citation>
    <scope>IDENTIFICATION</scope>
</reference>
<feature type="compositionally biased region" description="Low complexity" evidence="5">
    <location>
        <begin position="10"/>
        <end position="23"/>
    </location>
</feature>
<feature type="domain" description="Glycoside hydrolase family 31 N-terminal" evidence="7">
    <location>
        <begin position="114"/>
        <end position="328"/>
    </location>
</feature>
<dbReference type="GO" id="GO:0030246">
    <property type="term" value="F:carbohydrate binding"/>
    <property type="evidence" value="ECO:0007669"/>
    <property type="project" value="InterPro"/>
</dbReference>
<keyword evidence="3 4" id="KW-0326">Glycosidase</keyword>
<dbReference type="PROSITE" id="PS00129">
    <property type="entry name" value="GLYCOSYL_HYDROL_F31_1"/>
    <property type="match status" value="1"/>
</dbReference>
<dbReference type="GeneTree" id="ENSGT00940000159230"/>
<dbReference type="PANTHER" id="PTHR22762:SF60">
    <property type="entry name" value="NEUTRAL ALPHA-GLUCOSIDASE C"/>
    <property type="match status" value="1"/>
</dbReference>
<dbReference type="InterPro" id="IPR011013">
    <property type="entry name" value="Gal_mutarotase_sf_dom"/>
</dbReference>
<dbReference type="InterPro" id="IPR048395">
    <property type="entry name" value="Glyco_hydro_31_C"/>
</dbReference>
<gene>
    <name evidence="9" type="primary">GANC</name>
</gene>
<dbReference type="InterPro" id="IPR025887">
    <property type="entry name" value="Glyco_hydro_31_N_dom"/>
</dbReference>
<dbReference type="InterPro" id="IPR013780">
    <property type="entry name" value="Glyco_hydro_b"/>
</dbReference>
<dbReference type="CDD" id="cd06603">
    <property type="entry name" value="GH31_GANC_GANAB_alpha"/>
    <property type="match status" value="1"/>
</dbReference>
<dbReference type="PANTHER" id="PTHR22762">
    <property type="entry name" value="ALPHA-GLUCOSIDASE"/>
    <property type="match status" value="1"/>
</dbReference>
<dbReference type="Proteomes" id="UP000694569">
    <property type="component" value="Unplaced"/>
</dbReference>
<dbReference type="OrthoDB" id="3237269at2759"/>
<evidence type="ECO:0000256" key="4">
    <source>
        <dbReference type="RuleBase" id="RU361185"/>
    </source>
</evidence>